<dbReference type="EMBL" id="UINC01000699">
    <property type="protein sequence ID" value="SUZ59793.1"/>
    <property type="molecule type" value="Genomic_DNA"/>
</dbReference>
<gene>
    <name evidence="3" type="ORF">METZ01_LOCUS12647</name>
</gene>
<proteinExistence type="predicted"/>
<feature type="compositionally biased region" description="Low complexity" evidence="1">
    <location>
        <begin position="200"/>
        <end position="209"/>
    </location>
</feature>
<dbReference type="SUPFAM" id="SSF74653">
    <property type="entry name" value="TolA/TonB C-terminal domain"/>
    <property type="match status" value="1"/>
</dbReference>
<feature type="transmembrane region" description="Helical" evidence="2">
    <location>
        <begin position="42"/>
        <end position="68"/>
    </location>
</feature>
<dbReference type="Gene3D" id="3.30.1150.10">
    <property type="match status" value="1"/>
</dbReference>
<evidence type="ECO:0008006" key="4">
    <source>
        <dbReference type="Google" id="ProtNLM"/>
    </source>
</evidence>
<keyword evidence="2" id="KW-1133">Transmembrane helix</keyword>
<evidence type="ECO:0000256" key="2">
    <source>
        <dbReference type="SAM" id="Phobius"/>
    </source>
</evidence>
<accession>A0A381P296</accession>
<dbReference type="AlphaFoldDB" id="A0A381P296"/>
<keyword evidence="2" id="KW-0812">Transmembrane</keyword>
<organism evidence="3">
    <name type="scientific">marine metagenome</name>
    <dbReference type="NCBI Taxonomy" id="408172"/>
    <lineage>
        <taxon>unclassified sequences</taxon>
        <taxon>metagenomes</taxon>
        <taxon>ecological metagenomes</taxon>
    </lineage>
</organism>
<protein>
    <recommendedName>
        <fullName evidence="4">TonB C-terminal domain-containing protein</fullName>
    </recommendedName>
</protein>
<feature type="region of interest" description="Disordered" evidence="1">
    <location>
        <begin position="135"/>
        <end position="209"/>
    </location>
</feature>
<feature type="compositionally biased region" description="Polar residues" evidence="1">
    <location>
        <begin position="155"/>
        <end position="172"/>
    </location>
</feature>
<name>A0A381P296_9ZZZZ</name>
<dbReference type="Pfam" id="PF13103">
    <property type="entry name" value="TonB_2"/>
    <property type="match status" value="1"/>
</dbReference>
<evidence type="ECO:0000256" key="1">
    <source>
        <dbReference type="SAM" id="MobiDB-lite"/>
    </source>
</evidence>
<keyword evidence="2" id="KW-0472">Membrane</keyword>
<reference evidence="3" key="1">
    <citation type="submission" date="2018-05" db="EMBL/GenBank/DDBJ databases">
        <authorList>
            <person name="Lanie J.A."/>
            <person name="Ng W.-L."/>
            <person name="Kazmierczak K.M."/>
            <person name="Andrzejewski T.M."/>
            <person name="Davidsen T.M."/>
            <person name="Wayne K.J."/>
            <person name="Tettelin H."/>
            <person name="Glass J.I."/>
            <person name="Rusch D."/>
            <person name="Podicherti R."/>
            <person name="Tsui H.-C.T."/>
            <person name="Winkler M.E."/>
        </authorList>
    </citation>
    <scope>NUCLEOTIDE SEQUENCE</scope>
</reference>
<evidence type="ECO:0000313" key="3">
    <source>
        <dbReference type="EMBL" id="SUZ59793.1"/>
    </source>
</evidence>
<sequence length="427" mass="47466">MNFFQKLDKIAIFPGDSAGISSSVRQLSSFERLIFFHDQGTFTFLFIGSLLLHIFLGLTIGIISEFWVAEPPPIRARIGVSYAKLPSKPTLINKPKPVIEKPVLQKLETGLKPKLLKLVPDKPVLKKPVLDNNLKKTVPPKPAINETEAPRLKMSQPQITTKAPSIKQSPKISPQALKKPRKPLLFQPESPERSSAITNLPKLSKEPLPLSPLTSRKSVLKPSQIELPEFSREEISPQKLKTPSFSKPLDLPLQKLPEISQPTVENIPTISPVKPAAEAADKAEPKLEELFPEGIKLKESLQDLGIPEQTPLSKTKEITDTNSLQRKRIAQLAGAEYNVHIRNQIKAKNMRKSSKLGGYPAEVFVRVRLKIIASGEIIEYEFINKSGFPSFDQAAELAVRNAVLDPLPQALAQNPPYIVLIRIVPQN</sequence>